<keyword evidence="4 13" id="KW-0963">Cytoplasm</keyword>
<comment type="subunit">
    <text evidence="3 13">Monomer.</text>
</comment>
<comment type="similarity">
    <text evidence="9 13">Belongs to the QueA family.</text>
</comment>
<comment type="catalytic activity">
    <reaction evidence="8 13">
        <text>7-aminomethyl-7-carbaguanosine(34) in tRNA + S-adenosyl-L-methionine = epoxyqueuosine(34) in tRNA + adenine + L-methionine + 2 H(+)</text>
        <dbReference type="Rhea" id="RHEA:32155"/>
        <dbReference type="Rhea" id="RHEA-COMP:10342"/>
        <dbReference type="Rhea" id="RHEA-COMP:18582"/>
        <dbReference type="ChEBI" id="CHEBI:15378"/>
        <dbReference type="ChEBI" id="CHEBI:16708"/>
        <dbReference type="ChEBI" id="CHEBI:57844"/>
        <dbReference type="ChEBI" id="CHEBI:59789"/>
        <dbReference type="ChEBI" id="CHEBI:82833"/>
        <dbReference type="ChEBI" id="CHEBI:194443"/>
        <dbReference type="EC" id="2.4.99.17"/>
    </reaction>
</comment>
<name>A0A2H0BRR2_9BACT</name>
<dbReference type="InterPro" id="IPR036100">
    <property type="entry name" value="QueA_sf"/>
</dbReference>
<evidence type="ECO:0000256" key="9">
    <source>
        <dbReference type="ARBA" id="ARBA00061210"/>
    </source>
</evidence>
<reference evidence="14 15" key="1">
    <citation type="submission" date="2017-09" db="EMBL/GenBank/DDBJ databases">
        <title>Depth-based differentiation of microbial function through sediment-hosted aquifers and enrichment of novel symbionts in the deep terrestrial subsurface.</title>
        <authorList>
            <person name="Probst A.J."/>
            <person name="Ladd B."/>
            <person name="Jarett J.K."/>
            <person name="Geller-Mcgrath D.E."/>
            <person name="Sieber C.M."/>
            <person name="Emerson J.B."/>
            <person name="Anantharaman K."/>
            <person name="Thomas B.C."/>
            <person name="Malmstrom R."/>
            <person name="Stieglmeier M."/>
            <person name="Klingl A."/>
            <person name="Woyke T."/>
            <person name="Ryan C.M."/>
            <person name="Banfield J.F."/>
        </authorList>
    </citation>
    <scope>NUCLEOTIDE SEQUENCE [LARGE SCALE GENOMIC DNA]</scope>
    <source>
        <strain evidence="14">CG22_combo_CG10-13_8_21_14_all_47_17</strain>
    </source>
</reference>
<dbReference type="SUPFAM" id="SSF111337">
    <property type="entry name" value="QueA-like"/>
    <property type="match status" value="1"/>
</dbReference>
<evidence type="ECO:0000256" key="6">
    <source>
        <dbReference type="ARBA" id="ARBA00022691"/>
    </source>
</evidence>
<keyword evidence="6 13" id="KW-0949">S-adenosyl-L-methionine</keyword>
<dbReference type="GO" id="GO:0008616">
    <property type="term" value="P:tRNA queuosine(34) biosynthetic process"/>
    <property type="evidence" value="ECO:0007669"/>
    <property type="project" value="UniProtKB-UniRule"/>
</dbReference>
<keyword evidence="5 13" id="KW-0808">Transferase</keyword>
<dbReference type="InterPro" id="IPR003699">
    <property type="entry name" value="QueA"/>
</dbReference>
<comment type="function">
    <text evidence="13">Transfers and isomerizes the ribose moiety from AdoMet to the 7-aminomethyl group of 7-deazaguanine (preQ1-tRNA) to give epoxyqueuosine (oQ-tRNA).</text>
</comment>
<evidence type="ECO:0000256" key="11">
    <source>
        <dbReference type="ARBA" id="ARBA00069325"/>
    </source>
</evidence>
<dbReference type="NCBIfam" id="TIGR00113">
    <property type="entry name" value="queA"/>
    <property type="match status" value="1"/>
</dbReference>
<evidence type="ECO:0000256" key="7">
    <source>
        <dbReference type="ARBA" id="ARBA00022785"/>
    </source>
</evidence>
<accession>A0A2H0BRR2</accession>
<dbReference type="PANTHER" id="PTHR30307:SF0">
    <property type="entry name" value="S-ADENOSYLMETHIONINE:TRNA RIBOSYLTRANSFERASE-ISOMERASE"/>
    <property type="match status" value="1"/>
</dbReference>
<dbReference type="Gene3D" id="3.40.1780.10">
    <property type="entry name" value="QueA-like"/>
    <property type="match status" value="1"/>
</dbReference>
<dbReference type="EMBL" id="PCSZ01000067">
    <property type="protein sequence ID" value="PIP60365.1"/>
    <property type="molecule type" value="Genomic_DNA"/>
</dbReference>
<dbReference type="GO" id="GO:0051075">
    <property type="term" value="F:S-adenosylmethionine:tRNA ribosyltransferase-isomerase activity"/>
    <property type="evidence" value="ECO:0007669"/>
    <property type="project" value="UniProtKB-EC"/>
</dbReference>
<dbReference type="NCBIfam" id="NF001140">
    <property type="entry name" value="PRK00147.1"/>
    <property type="match status" value="1"/>
</dbReference>
<dbReference type="EC" id="2.4.99.17" evidence="10 13"/>
<dbReference type="InterPro" id="IPR042118">
    <property type="entry name" value="QueA_dom1"/>
</dbReference>
<dbReference type="PANTHER" id="PTHR30307">
    <property type="entry name" value="S-ADENOSYLMETHIONINE:TRNA RIBOSYLTRANSFERASE-ISOMERASE"/>
    <property type="match status" value="1"/>
</dbReference>
<dbReference type="GO" id="GO:0005737">
    <property type="term" value="C:cytoplasm"/>
    <property type="evidence" value="ECO:0007669"/>
    <property type="project" value="UniProtKB-SubCell"/>
</dbReference>
<comment type="subcellular location">
    <subcellularLocation>
        <location evidence="1 13">Cytoplasm</location>
    </subcellularLocation>
</comment>
<dbReference type="FunFam" id="3.40.1780.10:FF:000001">
    <property type="entry name" value="S-adenosylmethionine:tRNA ribosyltransferase-isomerase"/>
    <property type="match status" value="1"/>
</dbReference>
<evidence type="ECO:0000256" key="8">
    <source>
        <dbReference type="ARBA" id="ARBA00052751"/>
    </source>
</evidence>
<comment type="pathway">
    <text evidence="2 13">tRNA modification; tRNA-queuosine biosynthesis.</text>
</comment>
<keyword evidence="7 13" id="KW-0671">Queuosine biosynthesis</keyword>
<dbReference type="Proteomes" id="UP000231581">
    <property type="component" value="Unassembled WGS sequence"/>
</dbReference>
<dbReference type="Gene3D" id="2.40.10.240">
    <property type="entry name" value="QueA-like"/>
    <property type="match status" value="1"/>
</dbReference>
<sequence>MFFLCYHAHMDTSLFDYRLPSDRIAQHSVSPRDAAKLLVLDRATGEMKDRHVFDLPSLLRKNDLLIFNDSKVFKSRLTVRRAVSPASPVATPLELFLLRPEQENMWLALLRPAKKIQVGEALQFPNDSLAYVVKKNEDGTALIDMQRSTDAVFALTDQYGEVPVPPYVEPSKENTGSYQTVYAKERGSVAAPTAGFHFTKPLLETLADKGISTAFVTLHVGIGTFRPMKSARLEEHHMHEEWGRVSEETVQLIRKTKEAGGRVIVVGTTTMRALESWAACDMPSKGWSGFTELFITPGYQFHIADGLITNFHLPESTLLVMISAFASREQILTAYAHAMKQDYRFYSFGDAMLIL</sequence>
<dbReference type="Pfam" id="PF02547">
    <property type="entry name" value="Queuosine_synth"/>
    <property type="match status" value="1"/>
</dbReference>
<dbReference type="UniPathway" id="UPA00392"/>
<evidence type="ECO:0000256" key="12">
    <source>
        <dbReference type="ARBA" id="ARBA00076160"/>
    </source>
</evidence>
<organism evidence="14 15">
    <name type="scientific">Candidatus Uhrbacteria bacterium CG22_combo_CG10-13_8_21_14_all_47_17</name>
    <dbReference type="NCBI Taxonomy" id="1975041"/>
    <lineage>
        <taxon>Bacteria</taxon>
        <taxon>Candidatus Uhriibacteriota</taxon>
    </lineage>
</organism>
<evidence type="ECO:0000256" key="3">
    <source>
        <dbReference type="ARBA" id="ARBA00011245"/>
    </source>
</evidence>
<comment type="caution">
    <text evidence="14">The sequence shown here is derived from an EMBL/GenBank/DDBJ whole genome shotgun (WGS) entry which is preliminary data.</text>
</comment>
<keyword evidence="14" id="KW-0413">Isomerase</keyword>
<evidence type="ECO:0000313" key="14">
    <source>
        <dbReference type="EMBL" id="PIP60365.1"/>
    </source>
</evidence>
<gene>
    <name evidence="13" type="primary">queA</name>
    <name evidence="14" type="ORF">COX00_03510</name>
</gene>
<dbReference type="HAMAP" id="MF_00113">
    <property type="entry name" value="QueA"/>
    <property type="match status" value="1"/>
</dbReference>
<proteinExistence type="inferred from homology"/>
<evidence type="ECO:0000256" key="13">
    <source>
        <dbReference type="HAMAP-Rule" id="MF_00113"/>
    </source>
</evidence>
<evidence type="ECO:0000256" key="10">
    <source>
        <dbReference type="ARBA" id="ARBA00066503"/>
    </source>
</evidence>
<dbReference type="AlphaFoldDB" id="A0A2H0BRR2"/>
<protein>
    <recommendedName>
        <fullName evidence="11 13">S-adenosylmethionine:tRNA ribosyltransferase-isomerase</fullName>
        <ecNumber evidence="10 13">2.4.99.17</ecNumber>
    </recommendedName>
    <alternativeName>
        <fullName evidence="12 13">Queuosine biosynthesis protein QueA</fullName>
    </alternativeName>
</protein>
<evidence type="ECO:0000256" key="5">
    <source>
        <dbReference type="ARBA" id="ARBA00022679"/>
    </source>
</evidence>
<evidence type="ECO:0000313" key="15">
    <source>
        <dbReference type="Proteomes" id="UP000231581"/>
    </source>
</evidence>
<evidence type="ECO:0000256" key="1">
    <source>
        <dbReference type="ARBA" id="ARBA00004496"/>
    </source>
</evidence>
<dbReference type="InterPro" id="IPR042119">
    <property type="entry name" value="QueA_dom2"/>
</dbReference>
<evidence type="ECO:0000256" key="4">
    <source>
        <dbReference type="ARBA" id="ARBA00022490"/>
    </source>
</evidence>
<evidence type="ECO:0000256" key="2">
    <source>
        <dbReference type="ARBA" id="ARBA00004691"/>
    </source>
</evidence>